<evidence type="ECO:0000256" key="4">
    <source>
        <dbReference type="ARBA" id="ARBA00023319"/>
    </source>
</evidence>
<dbReference type="SMART" id="SM00406">
    <property type="entry name" value="IGv"/>
    <property type="match status" value="1"/>
</dbReference>
<proteinExistence type="predicted"/>
<name>A0A8C9L4X3_PAVCR</name>
<evidence type="ECO:0000313" key="8">
    <source>
        <dbReference type="Proteomes" id="UP000694428"/>
    </source>
</evidence>
<keyword evidence="8" id="KW-1185">Reference proteome</keyword>
<dbReference type="SUPFAM" id="SSF48726">
    <property type="entry name" value="Immunoglobulin"/>
    <property type="match status" value="1"/>
</dbReference>
<protein>
    <recommendedName>
        <fullName evidence="6">Ig-like domain-containing protein</fullName>
    </recommendedName>
</protein>
<dbReference type="InterPro" id="IPR013106">
    <property type="entry name" value="Ig_V-set"/>
</dbReference>
<sequence>SLSPNIFGVILSHLPACFYPQASCQPQTFLSPSPGVGAQVYRDFKLQQPQGSVVMTRGETLTLNCTVSGLGPIGPVKWLKGWGSGNQTIYDQKGSLPPRVMRIVNESSTDFTIYIRDVRLEDAGTYYCVKFRRGTFGDEVLKSGGGTEVLVHAPPAQTLWMWLPQGNEAQRTEPRTSLTLGTHPRPSATSQHWGKWPRSSGMGGGLSRHPAVPHPKQPHTSPECQKRKAPIQGLFLQACRQQRSSCGCVNPSQPAALSCCASQQEQVLGELTTASAAALPRTHPTAMPGRG</sequence>
<dbReference type="InterPro" id="IPR003599">
    <property type="entry name" value="Ig_sub"/>
</dbReference>
<accession>A0A8C9L4X3</accession>
<keyword evidence="4" id="KW-0393">Immunoglobulin domain</keyword>
<dbReference type="SMART" id="SM00409">
    <property type="entry name" value="IG"/>
    <property type="match status" value="1"/>
</dbReference>
<dbReference type="Pfam" id="PF07686">
    <property type="entry name" value="V-set"/>
    <property type="match status" value="1"/>
</dbReference>
<keyword evidence="1" id="KW-0732">Signal</keyword>
<dbReference type="InterPro" id="IPR013783">
    <property type="entry name" value="Ig-like_fold"/>
</dbReference>
<evidence type="ECO:0000256" key="3">
    <source>
        <dbReference type="ARBA" id="ARBA00023180"/>
    </source>
</evidence>
<keyword evidence="3" id="KW-0325">Glycoprotein</keyword>
<reference evidence="7" key="1">
    <citation type="submission" date="2025-08" db="UniProtKB">
        <authorList>
            <consortium name="Ensembl"/>
        </authorList>
    </citation>
    <scope>IDENTIFICATION</scope>
</reference>
<keyword evidence="2" id="KW-1015">Disulfide bond</keyword>
<organism evidence="7 8">
    <name type="scientific">Pavo cristatus</name>
    <name type="common">Indian peafowl</name>
    <name type="synonym">Blue peafowl</name>
    <dbReference type="NCBI Taxonomy" id="9049"/>
    <lineage>
        <taxon>Eukaryota</taxon>
        <taxon>Metazoa</taxon>
        <taxon>Chordata</taxon>
        <taxon>Craniata</taxon>
        <taxon>Vertebrata</taxon>
        <taxon>Euteleostomi</taxon>
        <taxon>Archelosauria</taxon>
        <taxon>Archosauria</taxon>
        <taxon>Dinosauria</taxon>
        <taxon>Saurischia</taxon>
        <taxon>Theropoda</taxon>
        <taxon>Coelurosauria</taxon>
        <taxon>Aves</taxon>
        <taxon>Neognathae</taxon>
        <taxon>Galloanserae</taxon>
        <taxon>Galliformes</taxon>
        <taxon>Phasianidae</taxon>
        <taxon>Phasianinae</taxon>
        <taxon>Pavo</taxon>
    </lineage>
</organism>
<reference evidence="7" key="2">
    <citation type="submission" date="2025-09" db="UniProtKB">
        <authorList>
            <consortium name="Ensembl"/>
        </authorList>
    </citation>
    <scope>IDENTIFICATION</scope>
</reference>
<dbReference type="PROSITE" id="PS50835">
    <property type="entry name" value="IG_LIKE"/>
    <property type="match status" value="1"/>
</dbReference>
<feature type="region of interest" description="Disordered" evidence="5">
    <location>
        <begin position="168"/>
        <end position="224"/>
    </location>
</feature>
<dbReference type="InterPro" id="IPR051755">
    <property type="entry name" value="Ig-like_CS_Receptor"/>
</dbReference>
<dbReference type="InterPro" id="IPR007110">
    <property type="entry name" value="Ig-like_dom"/>
</dbReference>
<evidence type="ECO:0000256" key="5">
    <source>
        <dbReference type="SAM" id="MobiDB-lite"/>
    </source>
</evidence>
<evidence type="ECO:0000313" key="7">
    <source>
        <dbReference type="Ensembl" id="ENSPSTP00000003574.1"/>
    </source>
</evidence>
<dbReference type="Proteomes" id="UP000694428">
    <property type="component" value="Unplaced"/>
</dbReference>
<dbReference type="FunFam" id="2.60.40.10:FF:000295">
    <property type="entry name" value="Tyrosine-protein phosphatase non-receptor type substrate 1"/>
    <property type="match status" value="1"/>
</dbReference>
<evidence type="ECO:0000256" key="1">
    <source>
        <dbReference type="ARBA" id="ARBA00022729"/>
    </source>
</evidence>
<dbReference type="PANTHER" id="PTHR19971">
    <property type="entry name" value="SIGNAL-REGULATORY PROTEIN BETA"/>
    <property type="match status" value="1"/>
</dbReference>
<evidence type="ECO:0000259" key="6">
    <source>
        <dbReference type="PROSITE" id="PS50835"/>
    </source>
</evidence>
<dbReference type="Ensembl" id="ENSPSTT00000003748.1">
    <property type="protein sequence ID" value="ENSPSTP00000003574.1"/>
    <property type="gene ID" value="ENSPSTG00000002602.1"/>
</dbReference>
<feature type="domain" description="Ig-like" evidence="6">
    <location>
        <begin position="26"/>
        <end position="128"/>
    </location>
</feature>
<dbReference type="Gene3D" id="2.60.40.10">
    <property type="entry name" value="Immunoglobulins"/>
    <property type="match status" value="1"/>
</dbReference>
<evidence type="ECO:0000256" key="2">
    <source>
        <dbReference type="ARBA" id="ARBA00023157"/>
    </source>
</evidence>
<dbReference type="AlphaFoldDB" id="A0A8C9L4X3"/>
<dbReference type="InterPro" id="IPR036179">
    <property type="entry name" value="Ig-like_dom_sf"/>
</dbReference>